<keyword evidence="2" id="KW-1185">Reference proteome</keyword>
<evidence type="ECO:0000313" key="1">
    <source>
        <dbReference type="EMBL" id="KAK2828588.1"/>
    </source>
</evidence>
<protein>
    <submittedName>
        <fullName evidence="1">Uncharacterized protein</fullName>
    </submittedName>
</protein>
<name>A0AA88M4E6_CHASR</name>
<gene>
    <name evidence="1" type="ORF">Q5P01_019622</name>
</gene>
<organism evidence="1 2">
    <name type="scientific">Channa striata</name>
    <name type="common">Snakehead murrel</name>
    <name type="synonym">Ophicephalus striatus</name>
    <dbReference type="NCBI Taxonomy" id="64152"/>
    <lineage>
        <taxon>Eukaryota</taxon>
        <taxon>Metazoa</taxon>
        <taxon>Chordata</taxon>
        <taxon>Craniata</taxon>
        <taxon>Vertebrata</taxon>
        <taxon>Euteleostomi</taxon>
        <taxon>Actinopterygii</taxon>
        <taxon>Neopterygii</taxon>
        <taxon>Teleostei</taxon>
        <taxon>Neoteleostei</taxon>
        <taxon>Acanthomorphata</taxon>
        <taxon>Anabantaria</taxon>
        <taxon>Anabantiformes</taxon>
        <taxon>Channoidei</taxon>
        <taxon>Channidae</taxon>
        <taxon>Channa</taxon>
    </lineage>
</organism>
<dbReference type="AlphaFoldDB" id="A0AA88M4E6"/>
<evidence type="ECO:0000313" key="2">
    <source>
        <dbReference type="Proteomes" id="UP001187415"/>
    </source>
</evidence>
<proteinExistence type="predicted"/>
<reference evidence="1" key="1">
    <citation type="submission" date="2023-07" db="EMBL/GenBank/DDBJ databases">
        <title>Chromosome-level Genome Assembly of Striped Snakehead (Channa striata).</title>
        <authorList>
            <person name="Liu H."/>
        </authorList>
    </citation>
    <scope>NUCLEOTIDE SEQUENCE</scope>
    <source>
        <strain evidence="1">Gz</strain>
        <tissue evidence="1">Muscle</tissue>
    </source>
</reference>
<comment type="caution">
    <text evidence="1">The sequence shown here is derived from an EMBL/GenBank/DDBJ whole genome shotgun (WGS) entry which is preliminary data.</text>
</comment>
<accession>A0AA88M4E6</accession>
<dbReference type="EMBL" id="JAUPFM010000015">
    <property type="protein sequence ID" value="KAK2828588.1"/>
    <property type="molecule type" value="Genomic_DNA"/>
</dbReference>
<sequence>MLGYNGWCQVTTDAAVSHCRHWQNKLPVVYHPNLASHTAQSEVGGKCEQHRCRVKDCRFFCYACACIPLSRWATLAQPLILTLKSLFQLCQSRRS</sequence>
<dbReference type="Proteomes" id="UP001187415">
    <property type="component" value="Unassembled WGS sequence"/>
</dbReference>